<evidence type="ECO:0000256" key="5">
    <source>
        <dbReference type="ARBA" id="ARBA00022840"/>
    </source>
</evidence>
<evidence type="ECO:0000256" key="11">
    <source>
        <dbReference type="RuleBase" id="RU004136"/>
    </source>
</evidence>
<dbReference type="Gene3D" id="3.40.1390.10">
    <property type="entry name" value="MurE/MurF, N-terminal domain"/>
    <property type="match status" value="1"/>
</dbReference>
<comment type="subcellular location">
    <subcellularLocation>
        <location evidence="10 11">Cytoplasm</location>
    </subcellularLocation>
</comment>
<keyword evidence="9 10" id="KW-0961">Cell wall biogenesis/degradation</keyword>
<evidence type="ECO:0000313" key="17">
    <source>
        <dbReference type="Proteomes" id="UP000177894"/>
    </source>
</evidence>
<dbReference type="Pfam" id="PF01225">
    <property type="entry name" value="Mur_ligase"/>
    <property type="match status" value="1"/>
</dbReference>
<dbReference type="InterPro" id="IPR000713">
    <property type="entry name" value="Mur_ligase_N"/>
</dbReference>
<comment type="function">
    <text evidence="10 11">Involved in cell wall formation. Catalyzes the final step in the synthesis of UDP-N-acetylmuramoyl-pentapeptide, the precursor of murein.</text>
</comment>
<evidence type="ECO:0000256" key="6">
    <source>
        <dbReference type="ARBA" id="ARBA00022960"/>
    </source>
</evidence>
<keyword evidence="2 10" id="KW-0436">Ligase</keyword>
<keyword evidence="3 10" id="KW-0132">Cell division</keyword>
<evidence type="ECO:0000313" key="18">
    <source>
        <dbReference type="Proteomes" id="UP000192478"/>
    </source>
</evidence>
<dbReference type="PANTHER" id="PTHR43024">
    <property type="entry name" value="UDP-N-ACETYLMURAMOYL-TRIPEPTIDE--D-ALANYL-D-ALANINE LIGASE"/>
    <property type="match status" value="1"/>
</dbReference>
<dbReference type="Pfam" id="PF02875">
    <property type="entry name" value="Mur_ligase_C"/>
    <property type="match status" value="1"/>
</dbReference>
<evidence type="ECO:0000256" key="2">
    <source>
        <dbReference type="ARBA" id="ARBA00022598"/>
    </source>
</evidence>
<keyword evidence="17" id="KW-1185">Reference proteome</keyword>
<comment type="pathway">
    <text evidence="10 11">Cell wall biogenesis; peptidoglycan biosynthesis.</text>
</comment>
<evidence type="ECO:0000256" key="3">
    <source>
        <dbReference type="ARBA" id="ARBA00022618"/>
    </source>
</evidence>
<keyword evidence="6 10" id="KW-0133">Cell shape</keyword>
<reference evidence="16 18" key="2">
    <citation type="submission" date="2017-03" db="EMBL/GenBank/DDBJ databases">
        <title>Complete sequence of Clostridium formicaceticum DSM 92.</title>
        <authorList>
            <person name="Poehlein A."/>
            <person name="Karl M."/>
            <person name="Bengelsdorf F.R."/>
            <person name="Duerre P."/>
            <person name="Daniel R."/>
        </authorList>
    </citation>
    <scope>NUCLEOTIDE SEQUENCE [LARGE SCALE GENOMIC DNA]</scope>
    <source>
        <strain evidence="16 18">DSM 92</strain>
    </source>
</reference>
<dbReference type="GO" id="GO:0005737">
    <property type="term" value="C:cytoplasm"/>
    <property type="evidence" value="ECO:0007669"/>
    <property type="project" value="UniProtKB-SubCell"/>
</dbReference>
<dbReference type="Proteomes" id="UP000192478">
    <property type="component" value="Chromosome"/>
</dbReference>
<comment type="catalytic activity">
    <reaction evidence="10 11">
        <text>D-alanyl-D-alanine + UDP-N-acetyl-alpha-D-muramoyl-L-alanyl-gamma-D-glutamyl-meso-2,6-diaminopimelate + ATP = UDP-N-acetyl-alpha-D-muramoyl-L-alanyl-gamma-D-glutamyl-meso-2,6-diaminopimeloyl-D-alanyl-D-alanine + ADP + phosphate + H(+)</text>
        <dbReference type="Rhea" id="RHEA:28374"/>
        <dbReference type="ChEBI" id="CHEBI:15378"/>
        <dbReference type="ChEBI" id="CHEBI:30616"/>
        <dbReference type="ChEBI" id="CHEBI:43474"/>
        <dbReference type="ChEBI" id="CHEBI:57822"/>
        <dbReference type="ChEBI" id="CHEBI:61386"/>
        <dbReference type="ChEBI" id="CHEBI:83905"/>
        <dbReference type="ChEBI" id="CHEBI:456216"/>
        <dbReference type="EC" id="6.3.2.10"/>
    </reaction>
</comment>
<name>A0AAC9RL36_9CLOT</name>
<reference evidence="15 17" key="1">
    <citation type="submission" date="2016-10" db="EMBL/GenBank/DDBJ databases">
        <title>Complete Genome Sequence of Acetogen Clostridium formicoaceticum ATCC 27076.</title>
        <authorList>
            <person name="Bao T."/>
            <person name="Cheng C."/>
            <person name="Zhao J."/>
            <person name="Yang S.-T."/>
            <person name="Wang J."/>
            <person name="Wang M."/>
        </authorList>
    </citation>
    <scope>NUCLEOTIDE SEQUENCE [LARGE SCALE GENOMIC DNA]</scope>
    <source>
        <strain evidence="15 17">ATCC 27076</strain>
    </source>
</reference>
<dbReference type="SUPFAM" id="SSF53244">
    <property type="entry name" value="MurD-like peptide ligases, peptide-binding domain"/>
    <property type="match status" value="1"/>
</dbReference>
<dbReference type="InterPro" id="IPR051046">
    <property type="entry name" value="MurCDEF_CellWall_CoF430Synth"/>
</dbReference>
<feature type="binding site" evidence="10">
    <location>
        <begin position="115"/>
        <end position="121"/>
    </location>
    <ligand>
        <name>ATP</name>
        <dbReference type="ChEBI" id="CHEBI:30616"/>
    </ligand>
</feature>
<evidence type="ECO:0000259" key="14">
    <source>
        <dbReference type="Pfam" id="PF08245"/>
    </source>
</evidence>
<dbReference type="EMBL" id="CP017603">
    <property type="protein sequence ID" value="AOY77432.1"/>
    <property type="molecule type" value="Genomic_DNA"/>
</dbReference>
<dbReference type="SUPFAM" id="SSF53623">
    <property type="entry name" value="MurD-like peptide ligases, catalytic domain"/>
    <property type="match status" value="1"/>
</dbReference>
<evidence type="ECO:0000256" key="10">
    <source>
        <dbReference type="HAMAP-Rule" id="MF_02019"/>
    </source>
</evidence>
<dbReference type="InterPro" id="IPR036565">
    <property type="entry name" value="Mur-like_cat_sf"/>
</dbReference>
<dbReference type="EC" id="6.3.2.10" evidence="10 11"/>
<evidence type="ECO:0000313" key="15">
    <source>
        <dbReference type="EMBL" id="AOY77432.1"/>
    </source>
</evidence>
<dbReference type="GO" id="GO:0008360">
    <property type="term" value="P:regulation of cell shape"/>
    <property type="evidence" value="ECO:0007669"/>
    <property type="project" value="UniProtKB-KW"/>
</dbReference>
<dbReference type="GO" id="GO:0051301">
    <property type="term" value="P:cell division"/>
    <property type="evidence" value="ECO:0007669"/>
    <property type="project" value="UniProtKB-KW"/>
</dbReference>
<keyword evidence="7 10" id="KW-0573">Peptidoglycan synthesis</keyword>
<dbReference type="SUPFAM" id="SSF63418">
    <property type="entry name" value="MurE/MurF N-terminal domain"/>
    <property type="match status" value="1"/>
</dbReference>
<proteinExistence type="inferred from homology"/>
<keyword evidence="8 10" id="KW-0131">Cell cycle</keyword>
<feature type="domain" description="Mur ligase central" evidence="14">
    <location>
        <begin position="113"/>
        <end position="300"/>
    </location>
</feature>
<keyword evidence="4 10" id="KW-0547">Nucleotide-binding</keyword>
<comment type="similarity">
    <text evidence="10">Belongs to the MurCDEF family. MurF subfamily.</text>
</comment>
<evidence type="ECO:0000256" key="7">
    <source>
        <dbReference type="ARBA" id="ARBA00022984"/>
    </source>
</evidence>
<dbReference type="NCBIfam" id="TIGR01143">
    <property type="entry name" value="murF"/>
    <property type="match status" value="1"/>
</dbReference>
<feature type="domain" description="Mur ligase N-terminal catalytic" evidence="12">
    <location>
        <begin position="26"/>
        <end position="100"/>
    </location>
</feature>
<dbReference type="KEGG" id="cfm:BJL90_17185"/>
<dbReference type="Gene3D" id="3.90.190.20">
    <property type="entry name" value="Mur ligase, C-terminal domain"/>
    <property type="match status" value="1"/>
</dbReference>
<dbReference type="EMBL" id="CP020559">
    <property type="protein sequence ID" value="ARE87986.1"/>
    <property type="molecule type" value="Genomic_DNA"/>
</dbReference>
<dbReference type="Proteomes" id="UP000177894">
    <property type="component" value="Chromosome"/>
</dbReference>
<organism evidence="16 18">
    <name type="scientific">Clostridium formicaceticum</name>
    <dbReference type="NCBI Taxonomy" id="1497"/>
    <lineage>
        <taxon>Bacteria</taxon>
        <taxon>Bacillati</taxon>
        <taxon>Bacillota</taxon>
        <taxon>Clostridia</taxon>
        <taxon>Eubacteriales</taxon>
        <taxon>Clostridiaceae</taxon>
        <taxon>Clostridium</taxon>
    </lineage>
</organism>
<dbReference type="InterPro" id="IPR035911">
    <property type="entry name" value="MurE/MurF_N"/>
</dbReference>
<evidence type="ECO:0000256" key="4">
    <source>
        <dbReference type="ARBA" id="ARBA00022741"/>
    </source>
</evidence>
<gene>
    <name evidence="10 16" type="primary">murF</name>
    <name evidence="15" type="ORF">BJL90_17185</name>
    <name evidence="16" type="ORF">CLFO_23870</name>
</gene>
<dbReference type="GO" id="GO:0009252">
    <property type="term" value="P:peptidoglycan biosynthetic process"/>
    <property type="evidence" value="ECO:0007669"/>
    <property type="project" value="UniProtKB-UniRule"/>
</dbReference>
<dbReference type="Gene3D" id="3.40.1190.10">
    <property type="entry name" value="Mur-like, catalytic domain"/>
    <property type="match status" value="1"/>
</dbReference>
<dbReference type="HAMAP" id="MF_02019">
    <property type="entry name" value="MurF"/>
    <property type="match status" value="1"/>
</dbReference>
<feature type="domain" description="Mur ligase C-terminal" evidence="13">
    <location>
        <begin position="323"/>
        <end position="446"/>
    </location>
</feature>
<dbReference type="GO" id="GO:0047480">
    <property type="term" value="F:UDP-N-acetylmuramoyl-tripeptide-D-alanyl-D-alanine ligase activity"/>
    <property type="evidence" value="ECO:0007669"/>
    <property type="project" value="UniProtKB-UniRule"/>
</dbReference>
<dbReference type="InterPro" id="IPR004101">
    <property type="entry name" value="Mur_ligase_C"/>
</dbReference>
<evidence type="ECO:0000256" key="1">
    <source>
        <dbReference type="ARBA" id="ARBA00022490"/>
    </source>
</evidence>
<protein>
    <recommendedName>
        <fullName evidence="10 11">UDP-N-acetylmuramoyl-tripeptide--D-alanyl-D-alanine ligase</fullName>
        <ecNumber evidence="10 11">6.3.2.10</ecNumber>
    </recommendedName>
    <alternativeName>
        <fullName evidence="10">D-alanyl-D-alanine-adding enzyme</fullName>
    </alternativeName>
</protein>
<evidence type="ECO:0000256" key="8">
    <source>
        <dbReference type="ARBA" id="ARBA00023306"/>
    </source>
</evidence>
<dbReference type="GO" id="GO:0071555">
    <property type="term" value="P:cell wall organization"/>
    <property type="evidence" value="ECO:0007669"/>
    <property type="project" value="UniProtKB-KW"/>
</dbReference>
<dbReference type="InterPro" id="IPR013221">
    <property type="entry name" value="Mur_ligase_cen"/>
</dbReference>
<evidence type="ECO:0000313" key="16">
    <source>
        <dbReference type="EMBL" id="ARE87986.1"/>
    </source>
</evidence>
<dbReference type="PANTHER" id="PTHR43024:SF1">
    <property type="entry name" value="UDP-N-ACETYLMURAMOYL-TRIPEPTIDE--D-ALANYL-D-ALANINE LIGASE"/>
    <property type="match status" value="1"/>
</dbReference>
<dbReference type="InterPro" id="IPR005863">
    <property type="entry name" value="UDP-N-AcMur_synth"/>
</dbReference>
<sequence>MIRQSIEDITKACGGKMIQRGLEEWVKGISTDSRSIEKNSLFIPLIGERFDGHDFLETAVKNGVSAILYEKGKNIVRETFKDIYIIEVENTLAALQDISKYYRNLFDIPIVAITGSTGKTSTKDMVSSVLSSKYNVLKNIGNLNNHIGLPLTLFNLDTHHEMAVLEMGMSGFGEILKLTEIARPTLAVITNIGLAHIEHLGSRENIMKAKMEIANDLDSDDYLILNGDNDLLKTLKFQKSNYKKIFFGLEPTNDIYPKNLINLREEGFTFDINIDGKDCSFRIKQPGIHNVYNALVAIGIGRQNKIEVEAIAKSLLNYTPSKMRMEVIEHQHIKIINDAYNASPDSMEAALSVLVNMKGDRKIAVLGDMFEMGEFSEKGHRIVGACAVDKTDILITVGKHAKWIAEEAVSQGFKKQVYITTTNQEAIEILNNIIKNNDVILVKGSRGMAMEEIVDRLQERS</sequence>
<evidence type="ECO:0000259" key="12">
    <source>
        <dbReference type="Pfam" id="PF01225"/>
    </source>
</evidence>
<evidence type="ECO:0000256" key="9">
    <source>
        <dbReference type="ARBA" id="ARBA00023316"/>
    </source>
</evidence>
<dbReference type="AlphaFoldDB" id="A0AAC9RL36"/>
<evidence type="ECO:0000259" key="13">
    <source>
        <dbReference type="Pfam" id="PF02875"/>
    </source>
</evidence>
<accession>A0AAC9RL36</accession>
<dbReference type="Pfam" id="PF08245">
    <property type="entry name" value="Mur_ligase_M"/>
    <property type="match status" value="1"/>
</dbReference>
<keyword evidence="1 10" id="KW-0963">Cytoplasm</keyword>
<dbReference type="RefSeq" id="WP_070970898.1">
    <property type="nucleotide sequence ID" value="NZ_CP017603.1"/>
</dbReference>
<keyword evidence="5 10" id="KW-0067">ATP-binding</keyword>
<dbReference type="GO" id="GO:0005524">
    <property type="term" value="F:ATP binding"/>
    <property type="evidence" value="ECO:0007669"/>
    <property type="project" value="UniProtKB-UniRule"/>
</dbReference>
<dbReference type="InterPro" id="IPR036615">
    <property type="entry name" value="Mur_ligase_C_dom_sf"/>
</dbReference>